<evidence type="ECO:0000313" key="1">
    <source>
        <dbReference type="EMBL" id="GCF95505.1"/>
    </source>
</evidence>
<accession>A0A4P5PBE8</accession>
<reference evidence="2" key="1">
    <citation type="submission" date="2019-02" db="EMBL/GenBank/DDBJ databases">
        <title>Draft genome sequence of Enterococcus sp. Gos25-1.</title>
        <authorList>
            <person name="Tanaka N."/>
            <person name="Shiwa Y."/>
            <person name="Fujita N."/>
        </authorList>
    </citation>
    <scope>NUCLEOTIDE SEQUENCE [LARGE SCALE GENOMIC DNA]</scope>
    <source>
        <strain evidence="2">Gos25-1</strain>
    </source>
</reference>
<dbReference type="Gene3D" id="3.40.50.2300">
    <property type="match status" value="1"/>
</dbReference>
<name>A0A4P5PBE8_9ENTE</name>
<comment type="caution">
    <text evidence="1">The sequence shown here is derived from an EMBL/GenBank/DDBJ whole genome shotgun (WGS) entry which is preliminary data.</text>
</comment>
<protein>
    <submittedName>
        <fullName evidence="1">Uncharacterized protein</fullName>
    </submittedName>
</protein>
<gene>
    <name evidence="1" type="ORF">NRIC_33960</name>
</gene>
<organism evidence="1 2">
    <name type="scientific">Enterococcus florum</name>
    <dbReference type="NCBI Taxonomy" id="2480627"/>
    <lineage>
        <taxon>Bacteria</taxon>
        <taxon>Bacillati</taxon>
        <taxon>Bacillota</taxon>
        <taxon>Bacilli</taxon>
        <taxon>Lactobacillales</taxon>
        <taxon>Enterococcaceae</taxon>
        <taxon>Enterococcus</taxon>
    </lineage>
</organism>
<dbReference type="Proteomes" id="UP000290567">
    <property type="component" value="Unassembled WGS sequence"/>
</dbReference>
<dbReference type="EMBL" id="BJCC01000033">
    <property type="protein sequence ID" value="GCF95505.1"/>
    <property type="molecule type" value="Genomic_DNA"/>
</dbReference>
<sequence>MKPVFTIFISEPNFFRRQWLKKVIRKFVSDFDKKLSMQMIVCKKLTDIKPRMALISTRNIYFLTTDLSKKEDLKELQKIKKKNSQGNIILFIKDKSYLIELFRHKIPILDYRELRCPRDEQLDMIKSSYYYILDQLGYVGNGKKTLL</sequence>
<dbReference type="AlphaFoldDB" id="A0A4P5PBE8"/>
<evidence type="ECO:0000313" key="2">
    <source>
        <dbReference type="Proteomes" id="UP000290567"/>
    </source>
</evidence>
<proteinExistence type="predicted"/>
<keyword evidence="2" id="KW-1185">Reference proteome</keyword>
<dbReference type="RefSeq" id="WP_146623889.1">
    <property type="nucleotide sequence ID" value="NZ_BJCC01000033.1"/>
</dbReference>